<dbReference type="EC" id="2.7.7.6" evidence="2 10"/>
<sequence length="61" mass="7103">MIYIKNKEDLEKLSRYALVMILSKRARQIVDGAEAKVDTESHNPVSIAMDEYLEDKIEYDI</sequence>
<keyword evidence="12" id="KW-1185">Reference proteome</keyword>
<keyword evidence="5 10" id="KW-0808">Transferase</keyword>
<organism evidence="11 12">
    <name type="scientific">Fenollaria massiliensis</name>
    <dbReference type="NCBI Taxonomy" id="938288"/>
    <lineage>
        <taxon>Bacteria</taxon>
        <taxon>Bacillati</taxon>
        <taxon>Bacillota</taxon>
        <taxon>Clostridia</taxon>
        <taxon>Eubacteriales</taxon>
        <taxon>Fenollaria</taxon>
    </lineage>
</organism>
<evidence type="ECO:0000256" key="1">
    <source>
        <dbReference type="ARBA" id="ARBA00006711"/>
    </source>
</evidence>
<dbReference type="GO" id="GO:0003677">
    <property type="term" value="F:DNA binding"/>
    <property type="evidence" value="ECO:0007669"/>
    <property type="project" value="UniProtKB-UniRule"/>
</dbReference>
<dbReference type="InterPro" id="IPR006110">
    <property type="entry name" value="Pol_omega/Rpo6/RPB6"/>
</dbReference>
<evidence type="ECO:0000256" key="4">
    <source>
        <dbReference type="ARBA" id="ARBA00022478"/>
    </source>
</evidence>
<dbReference type="GO" id="GO:0006351">
    <property type="term" value="P:DNA-templated transcription"/>
    <property type="evidence" value="ECO:0007669"/>
    <property type="project" value="UniProtKB-UniRule"/>
</dbReference>
<evidence type="ECO:0000313" key="11">
    <source>
        <dbReference type="EMBL" id="UQK59631.1"/>
    </source>
</evidence>
<dbReference type="KEGG" id="fms:M1R53_03020"/>
<proteinExistence type="inferred from homology"/>
<accession>A0A9E7DKN2</accession>
<gene>
    <name evidence="10 11" type="primary">rpoZ</name>
    <name evidence="11" type="ORF">M1R53_03020</name>
</gene>
<comment type="catalytic activity">
    <reaction evidence="9 10">
        <text>RNA(n) + a ribonucleoside 5'-triphosphate = RNA(n+1) + diphosphate</text>
        <dbReference type="Rhea" id="RHEA:21248"/>
        <dbReference type="Rhea" id="RHEA-COMP:14527"/>
        <dbReference type="Rhea" id="RHEA-COMP:17342"/>
        <dbReference type="ChEBI" id="CHEBI:33019"/>
        <dbReference type="ChEBI" id="CHEBI:61557"/>
        <dbReference type="ChEBI" id="CHEBI:140395"/>
        <dbReference type="EC" id="2.7.7.6"/>
    </reaction>
</comment>
<evidence type="ECO:0000256" key="10">
    <source>
        <dbReference type="HAMAP-Rule" id="MF_00366"/>
    </source>
</evidence>
<dbReference type="Proteomes" id="UP000831151">
    <property type="component" value="Chromosome"/>
</dbReference>
<dbReference type="GO" id="GO:0000428">
    <property type="term" value="C:DNA-directed RNA polymerase complex"/>
    <property type="evidence" value="ECO:0007669"/>
    <property type="project" value="UniProtKB-KW"/>
</dbReference>
<dbReference type="RefSeq" id="WP_019214659.1">
    <property type="nucleotide sequence ID" value="NZ_CP096649.1"/>
</dbReference>
<dbReference type="NCBIfam" id="TIGR00690">
    <property type="entry name" value="rpoZ"/>
    <property type="match status" value="1"/>
</dbReference>
<dbReference type="Pfam" id="PF01192">
    <property type="entry name" value="RNA_pol_Rpb6"/>
    <property type="match status" value="1"/>
</dbReference>
<dbReference type="SMART" id="SM01409">
    <property type="entry name" value="RNA_pol_Rpb6"/>
    <property type="match status" value="1"/>
</dbReference>
<evidence type="ECO:0000256" key="5">
    <source>
        <dbReference type="ARBA" id="ARBA00022679"/>
    </source>
</evidence>
<keyword evidence="6 10" id="KW-0548">Nucleotidyltransferase</keyword>
<keyword evidence="7 10" id="KW-0804">Transcription</keyword>
<dbReference type="GO" id="GO:0003899">
    <property type="term" value="F:DNA-directed RNA polymerase activity"/>
    <property type="evidence" value="ECO:0007669"/>
    <property type="project" value="UniProtKB-UniRule"/>
</dbReference>
<comment type="function">
    <text evidence="10">Promotes RNA polymerase assembly. Latches the N- and C-terminal regions of the beta' subunit thereby facilitating its interaction with the beta and alpha subunits.</text>
</comment>
<evidence type="ECO:0000256" key="3">
    <source>
        <dbReference type="ARBA" id="ARBA00013725"/>
    </source>
</evidence>
<dbReference type="InterPro" id="IPR036161">
    <property type="entry name" value="RPB6/omega-like_sf"/>
</dbReference>
<evidence type="ECO:0000313" key="12">
    <source>
        <dbReference type="Proteomes" id="UP000831151"/>
    </source>
</evidence>
<evidence type="ECO:0000256" key="9">
    <source>
        <dbReference type="ARBA" id="ARBA00048552"/>
    </source>
</evidence>
<keyword evidence="4 10" id="KW-0240">DNA-directed RNA polymerase</keyword>
<reference evidence="11" key="1">
    <citation type="submission" date="2022-04" db="EMBL/GenBank/DDBJ databases">
        <title>Complete genome sequences of Ezakiella coagulans and Fenollaria massiliensis.</title>
        <authorList>
            <person name="France M.T."/>
            <person name="Clifford J."/>
            <person name="Narina S."/>
            <person name="Rutt L."/>
            <person name="Ravel J."/>
        </authorList>
    </citation>
    <scope>NUCLEOTIDE SEQUENCE</scope>
    <source>
        <strain evidence="11">C0061C2</strain>
    </source>
</reference>
<dbReference type="HAMAP" id="MF_00366">
    <property type="entry name" value="RNApol_bact_RpoZ"/>
    <property type="match status" value="1"/>
</dbReference>
<dbReference type="SUPFAM" id="SSF63562">
    <property type="entry name" value="RPB6/omega subunit-like"/>
    <property type="match status" value="1"/>
</dbReference>
<evidence type="ECO:0000256" key="7">
    <source>
        <dbReference type="ARBA" id="ARBA00023163"/>
    </source>
</evidence>
<comment type="subunit">
    <text evidence="10">The RNAP catalytic core consists of 2 alpha, 1 beta, 1 beta' and 1 omega subunit. When a sigma factor is associated with the core the holoenzyme is formed, which can initiate transcription.</text>
</comment>
<protein>
    <recommendedName>
        <fullName evidence="3 10">DNA-directed RNA polymerase subunit omega</fullName>
        <shortName evidence="10">RNAP omega subunit</shortName>
        <ecNumber evidence="2 10">2.7.7.6</ecNumber>
    </recommendedName>
    <alternativeName>
        <fullName evidence="10">RNA polymerase omega subunit</fullName>
    </alternativeName>
    <alternativeName>
        <fullName evidence="8 10">Transcriptase subunit omega</fullName>
    </alternativeName>
</protein>
<dbReference type="InterPro" id="IPR003716">
    <property type="entry name" value="DNA-dir_RNA_pol_omega"/>
</dbReference>
<name>A0A9E7DKN2_9FIRM</name>
<dbReference type="EMBL" id="CP096649">
    <property type="protein sequence ID" value="UQK59631.1"/>
    <property type="molecule type" value="Genomic_DNA"/>
</dbReference>
<evidence type="ECO:0000256" key="6">
    <source>
        <dbReference type="ARBA" id="ARBA00022695"/>
    </source>
</evidence>
<evidence type="ECO:0000256" key="8">
    <source>
        <dbReference type="ARBA" id="ARBA00029924"/>
    </source>
</evidence>
<dbReference type="AlphaFoldDB" id="A0A9E7DKN2"/>
<dbReference type="Gene3D" id="3.90.940.10">
    <property type="match status" value="1"/>
</dbReference>
<evidence type="ECO:0000256" key="2">
    <source>
        <dbReference type="ARBA" id="ARBA00012418"/>
    </source>
</evidence>
<comment type="similarity">
    <text evidence="1 10">Belongs to the RNA polymerase subunit omega family.</text>
</comment>